<comment type="cofactor">
    <cofactor evidence="1">
        <name>Mn(2+)</name>
        <dbReference type="ChEBI" id="CHEBI:29035"/>
    </cofactor>
</comment>
<dbReference type="EMBL" id="JAPFFF010000009">
    <property type="protein sequence ID" value="KAK8881779.1"/>
    <property type="molecule type" value="Genomic_DNA"/>
</dbReference>
<evidence type="ECO:0000313" key="13">
    <source>
        <dbReference type="Proteomes" id="UP001470230"/>
    </source>
</evidence>
<dbReference type="InterPro" id="IPR005995">
    <property type="entry name" value="Pgm_bpd_ind"/>
</dbReference>
<comment type="caution">
    <text evidence="12">The sequence shown here is derived from an EMBL/GenBank/DDBJ whole genome shotgun (WGS) entry which is preliminary data.</text>
</comment>
<dbReference type="SUPFAM" id="SSF53649">
    <property type="entry name" value="Alkaline phosphatase-like"/>
    <property type="match status" value="1"/>
</dbReference>
<comment type="similarity">
    <text evidence="3">Belongs to the BPG-independent phosphoglycerate mutase family.</text>
</comment>
<evidence type="ECO:0000256" key="6">
    <source>
        <dbReference type="ARBA" id="ARBA00023152"/>
    </source>
</evidence>
<keyword evidence="9" id="KW-0472">Membrane</keyword>
<dbReference type="SUPFAM" id="SSF64158">
    <property type="entry name" value="2,3-Bisphosphoglycerate-independent phosphoglycerate mutase, substrate-binding domain"/>
    <property type="match status" value="1"/>
</dbReference>
<evidence type="ECO:0000256" key="5">
    <source>
        <dbReference type="ARBA" id="ARBA00022723"/>
    </source>
</evidence>
<evidence type="ECO:0000256" key="3">
    <source>
        <dbReference type="ARBA" id="ARBA00008819"/>
    </source>
</evidence>
<evidence type="ECO:0000259" key="10">
    <source>
        <dbReference type="Pfam" id="PF01676"/>
    </source>
</evidence>
<dbReference type="PANTHER" id="PTHR31637">
    <property type="entry name" value="2,3-BISPHOSPHOGLYCERATE-INDEPENDENT PHOSPHOGLYCERATE MUTASE"/>
    <property type="match status" value="1"/>
</dbReference>
<evidence type="ECO:0000259" key="11">
    <source>
        <dbReference type="Pfam" id="PF06415"/>
    </source>
</evidence>
<evidence type="ECO:0000256" key="7">
    <source>
        <dbReference type="ARBA" id="ARBA00023211"/>
    </source>
</evidence>
<reference evidence="12 13" key="1">
    <citation type="submission" date="2024-04" db="EMBL/GenBank/DDBJ databases">
        <title>Tritrichomonas musculus Genome.</title>
        <authorList>
            <person name="Alves-Ferreira E."/>
            <person name="Grigg M."/>
            <person name="Lorenzi H."/>
            <person name="Galac M."/>
        </authorList>
    </citation>
    <scope>NUCLEOTIDE SEQUENCE [LARGE SCALE GENOMIC DNA]</scope>
    <source>
        <strain evidence="12 13">EAF2021</strain>
    </source>
</reference>
<evidence type="ECO:0000256" key="2">
    <source>
        <dbReference type="ARBA" id="ARBA00004798"/>
    </source>
</evidence>
<keyword evidence="8" id="KW-0413">Isomerase</keyword>
<keyword evidence="9" id="KW-0812">Transmembrane</keyword>
<keyword evidence="6" id="KW-0324">Glycolysis</keyword>
<dbReference type="Pfam" id="PF06415">
    <property type="entry name" value="iPGM_N"/>
    <property type="match status" value="1"/>
</dbReference>
<dbReference type="InterPro" id="IPR017850">
    <property type="entry name" value="Alkaline_phosphatase_core_sf"/>
</dbReference>
<evidence type="ECO:0000256" key="1">
    <source>
        <dbReference type="ARBA" id="ARBA00001936"/>
    </source>
</evidence>
<feature type="domain" description="Metalloenzyme" evidence="10">
    <location>
        <begin position="26"/>
        <end position="535"/>
    </location>
</feature>
<dbReference type="InterPro" id="IPR011258">
    <property type="entry name" value="BPG-indep_PGM_N"/>
</dbReference>
<proteinExistence type="inferred from homology"/>
<dbReference type="Gene3D" id="3.40.720.10">
    <property type="entry name" value="Alkaline Phosphatase, subunit A"/>
    <property type="match status" value="1"/>
</dbReference>
<dbReference type="Gene3D" id="3.40.1450.10">
    <property type="entry name" value="BPG-independent phosphoglycerate mutase, domain B"/>
    <property type="match status" value="1"/>
</dbReference>
<feature type="transmembrane region" description="Helical" evidence="9">
    <location>
        <begin position="630"/>
        <end position="650"/>
    </location>
</feature>
<keyword evidence="13" id="KW-1185">Reference proteome</keyword>
<dbReference type="Pfam" id="PF01676">
    <property type="entry name" value="Metalloenzyme"/>
    <property type="match status" value="1"/>
</dbReference>
<feature type="domain" description="BPG-independent PGAM N-terminal" evidence="11">
    <location>
        <begin position="115"/>
        <end position="320"/>
    </location>
</feature>
<evidence type="ECO:0000256" key="9">
    <source>
        <dbReference type="SAM" id="Phobius"/>
    </source>
</evidence>
<protein>
    <recommendedName>
        <fullName evidence="4">phosphoglycerate mutase (2,3-diphosphoglycerate-independent)</fullName>
        <ecNumber evidence="4">5.4.2.12</ecNumber>
    </recommendedName>
</protein>
<organism evidence="12 13">
    <name type="scientific">Tritrichomonas musculus</name>
    <dbReference type="NCBI Taxonomy" id="1915356"/>
    <lineage>
        <taxon>Eukaryota</taxon>
        <taxon>Metamonada</taxon>
        <taxon>Parabasalia</taxon>
        <taxon>Tritrichomonadida</taxon>
        <taxon>Tritrichomonadidae</taxon>
        <taxon>Tritrichomonas</taxon>
    </lineage>
</organism>
<dbReference type="EC" id="5.4.2.12" evidence="4"/>
<name>A0ABR2JS93_9EUKA</name>
<evidence type="ECO:0000256" key="4">
    <source>
        <dbReference type="ARBA" id="ARBA00012026"/>
    </source>
</evidence>
<evidence type="ECO:0000256" key="8">
    <source>
        <dbReference type="ARBA" id="ARBA00023235"/>
    </source>
</evidence>
<comment type="pathway">
    <text evidence="2">Carbohydrate degradation; glycolysis; pyruvate from D-glyceraldehyde 3-phosphate: step 3/5.</text>
</comment>
<gene>
    <name evidence="12" type="ORF">M9Y10_044415</name>
</gene>
<keyword evidence="9" id="KW-1133">Transmembrane helix</keyword>
<keyword evidence="7" id="KW-0464">Manganese</keyword>
<sequence>MFFAYLYALSISLSLKQSKVHYPRGAVLTVIDGFGESAWPEGNAIQNSEMPFLNYLKSHYPYQSLVAAQQPVGLISKEPGSSAVGHQTLGLGRTTPSYYQIMERSLNRNSSISMINNQVLRNGLRNAKRAHFVGLCTNEGIFSHPKFLPPMFEAAIIENVSEVYVHCILTTLIDKPSKYLKDIEDLFPKTINEYKTHFSPKNKDKIHVNTKFKIAAVYSGETAMNKMRNWTATQVAYDAMVDSNKITKLPKSKALRFLDSLHQVVPIFNPICMYDDKKGSEKDCEKSIMYENDPVIYFHYREDKSYQLAKALIEGLPQSKKNPQLHVLPLILYHPSLLNKAKTILPAIKYPNSIGSWISKKGFKQLRVSEKYKKSHATTFFSGGVLQPLFDGEDRHVDFESVSETIADLHPEMNSTLITKAAIDGIKKKKQNTNINTTAASNNYYKFIFVNFPNVDATGHTGNESAVRIACRVVDKKIKEIYDACVENDFALFITSDHGNGEEMIKLDGQPQLFHTVNNVPFIAVYNTDWEKNKKALKEKDSEYEFEISGSKNSFKIGNVPFIGNVAPSILYALGIEIPPEMEPSIINRKILTKELQVKNNNDDEINYNNQAPILRQDQSLILPVNKQNILILIGFILGIISSILTMFMFRFMRIGNCISMNNDRRDSWVHSFSGVQHNIL</sequence>
<evidence type="ECO:0000313" key="12">
    <source>
        <dbReference type="EMBL" id="KAK8881779.1"/>
    </source>
</evidence>
<accession>A0ABR2JS93</accession>
<keyword evidence="5" id="KW-0479">Metal-binding</keyword>
<dbReference type="PANTHER" id="PTHR31637:SF0">
    <property type="entry name" value="2,3-BISPHOSPHOGLYCERATE-INDEPENDENT PHOSPHOGLYCERATE MUTASE"/>
    <property type="match status" value="1"/>
</dbReference>
<dbReference type="Proteomes" id="UP001470230">
    <property type="component" value="Unassembled WGS sequence"/>
</dbReference>
<dbReference type="InterPro" id="IPR036646">
    <property type="entry name" value="PGAM_B_sf"/>
</dbReference>
<dbReference type="InterPro" id="IPR006124">
    <property type="entry name" value="Metalloenzyme"/>
</dbReference>